<evidence type="ECO:0000256" key="1">
    <source>
        <dbReference type="SAM" id="Coils"/>
    </source>
</evidence>
<dbReference type="eggNOG" id="ENOG502QPHW">
    <property type="taxonomic scope" value="Eukaryota"/>
</dbReference>
<dbReference type="Gene3D" id="2.60.40.2700">
    <property type="match status" value="1"/>
</dbReference>
<dbReference type="STRING" id="72664.V4K1V5"/>
<keyword evidence="1" id="KW-0175">Coiled coil</keyword>
<accession>V4K1V5</accession>
<feature type="region of interest" description="Disordered" evidence="2">
    <location>
        <begin position="347"/>
        <end position="447"/>
    </location>
</feature>
<dbReference type="KEGG" id="eus:EUTSA_v10003713mg"/>
<sequence>MENGHEERLAEKFSGVGLDYDFKNDGLLQVIKAVEAAETTIKQQVEENSRLKAELQRSTLELAKYRSDESLPQTSNLGDHTNTTTVSRLVHQPVDWKQSVIKASDTDSSGMLVVHPHVNANGKEATVSNRFESPSEGNMVNGIERGAIGGAGPSQFHFSSTISSSPMRTQLEGEHFAHINPSAHRFMPVSEVNNSGNAWKQDLIQKVQEQEQEIFQLRRYLTDCSVKEAQIRNEKYVLEKRIAYMRLAFDQQQEDLVDAASKALSYRQEIIEENIRLTYALQATQQERSTFVSYLLPLLSEYSLQPQVSDAQSIVSNVKVLFKHLQEKLLLTETKLKESEYHLAPWQADGNHSNDSPLAPSRAAGEALTHSTKDSLYSHDQTAIDWDSKRWHQDEPGSSTMGNGHLDGPRRVSPLVNGQSAAFEMPLQPGTSEDKTRGWKQADETPPKHVKFREPLSKTVMDDAEGQSDIKNPPYVPAFDDPSSSNSPFLSPVLEEPSSSFSEAGEDDPLPAIEDLQISGEPYPGHELQACGYSINGTTSCNFEWVCHLEDGSVNYIDGAKQPNYLVTADDVDLYLAIEVQPLDDRNRKGELVKVFANENRKIACHPEMQSHIEKTLHSGHASYKVSVATGFLDIWEEATLSIKREGYSIKCNNDIMVAEKFSASTVVTIPFGQPAEFVIIGSDGSERSLREDSGSADYSCSRDEIVLTLRLFIMRALQRKKGKKRVFLFSK</sequence>
<gene>
    <name evidence="4" type="ORF">EUTSA_v10003713mg</name>
</gene>
<dbReference type="OrthoDB" id="1937889at2759"/>
<feature type="domain" description="DUF7046" evidence="3">
    <location>
        <begin position="604"/>
        <end position="629"/>
    </location>
</feature>
<evidence type="ECO:0000313" key="4">
    <source>
        <dbReference type="EMBL" id="ESQ31900.1"/>
    </source>
</evidence>
<dbReference type="EMBL" id="KI517748">
    <property type="protein sequence ID" value="ESQ31900.1"/>
    <property type="molecule type" value="Genomic_DNA"/>
</dbReference>
<dbReference type="AlphaFoldDB" id="V4K1V5"/>
<dbReference type="PANTHER" id="PTHR31149">
    <property type="entry name" value="EXPRESSED PROTEIN"/>
    <property type="match status" value="1"/>
</dbReference>
<proteinExistence type="predicted"/>
<dbReference type="GO" id="GO:0005886">
    <property type="term" value="C:plasma membrane"/>
    <property type="evidence" value="ECO:0007669"/>
    <property type="project" value="TreeGrafter"/>
</dbReference>
<dbReference type="PANTHER" id="PTHR31149:SF10">
    <property type="entry name" value="OS05G0100900 PROTEIN"/>
    <property type="match status" value="1"/>
</dbReference>
<keyword evidence="5" id="KW-1185">Reference proteome</keyword>
<feature type="domain" description="DUF7046" evidence="3">
    <location>
        <begin position="630"/>
        <end position="725"/>
    </location>
</feature>
<dbReference type="FunFam" id="2.60.40.2700:FF:000001">
    <property type="entry name" value="Transmembrane protein"/>
    <property type="match status" value="1"/>
</dbReference>
<feature type="compositionally biased region" description="Basic and acidic residues" evidence="2">
    <location>
        <begin position="432"/>
        <end position="447"/>
    </location>
</feature>
<protein>
    <recommendedName>
        <fullName evidence="3">DUF7046 domain-containing protein</fullName>
    </recommendedName>
</protein>
<evidence type="ECO:0000313" key="5">
    <source>
        <dbReference type="Proteomes" id="UP000030689"/>
    </source>
</evidence>
<dbReference type="Proteomes" id="UP000030689">
    <property type="component" value="Unassembled WGS sequence"/>
</dbReference>
<reference evidence="4 5" key="1">
    <citation type="journal article" date="2013" name="Front. Plant Sci.">
        <title>The Reference Genome of the Halophytic Plant Eutrema salsugineum.</title>
        <authorList>
            <person name="Yang R."/>
            <person name="Jarvis D.E."/>
            <person name="Chen H."/>
            <person name="Beilstein M.A."/>
            <person name="Grimwood J."/>
            <person name="Jenkins J."/>
            <person name="Shu S."/>
            <person name="Prochnik S."/>
            <person name="Xin M."/>
            <person name="Ma C."/>
            <person name="Schmutz J."/>
            <person name="Wing R.A."/>
            <person name="Mitchell-Olds T."/>
            <person name="Schumaker K.S."/>
            <person name="Wang X."/>
        </authorList>
    </citation>
    <scope>NUCLEOTIDE SEQUENCE [LARGE SCALE GENOMIC DNA]</scope>
</reference>
<name>V4K1V5_EUTSA</name>
<dbReference type="Pfam" id="PF23080">
    <property type="entry name" value="DUF7046"/>
    <property type="match status" value="2"/>
</dbReference>
<dbReference type="Gramene" id="ESQ31900">
    <property type="protein sequence ID" value="ESQ31900"/>
    <property type="gene ID" value="EUTSA_v10003713mg"/>
</dbReference>
<feature type="coiled-coil region" evidence="1">
    <location>
        <begin position="34"/>
        <end position="68"/>
    </location>
</feature>
<feature type="region of interest" description="Disordered" evidence="2">
    <location>
        <begin position="462"/>
        <end position="508"/>
    </location>
</feature>
<evidence type="ECO:0000256" key="2">
    <source>
        <dbReference type="SAM" id="MobiDB-lite"/>
    </source>
</evidence>
<dbReference type="OMA" id="VNTEHDN"/>
<dbReference type="InterPro" id="IPR055474">
    <property type="entry name" value="DUF7046"/>
</dbReference>
<feature type="compositionally biased region" description="Basic and acidic residues" evidence="2">
    <location>
        <begin position="386"/>
        <end position="395"/>
    </location>
</feature>
<evidence type="ECO:0000259" key="3">
    <source>
        <dbReference type="Pfam" id="PF23080"/>
    </source>
</evidence>
<organism evidence="4 5">
    <name type="scientific">Eutrema salsugineum</name>
    <name type="common">Saltwater cress</name>
    <name type="synonym">Sisymbrium salsugineum</name>
    <dbReference type="NCBI Taxonomy" id="72664"/>
    <lineage>
        <taxon>Eukaryota</taxon>
        <taxon>Viridiplantae</taxon>
        <taxon>Streptophyta</taxon>
        <taxon>Embryophyta</taxon>
        <taxon>Tracheophyta</taxon>
        <taxon>Spermatophyta</taxon>
        <taxon>Magnoliopsida</taxon>
        <taxon>eudicotyledons</taxon>
        <taxon>Gunneridae</taxon>
        <taxon>Pentapetalae</taxon>
        <taxon>rosids</taxon>
        <taxon>malvids</taxon>
        <taxon>Brassicales</taxon>
        <taxon>Brassicaceae</taxon>
        <taxon>Eutremeae</taxon>
        <taxon>Eutrema</taxon>
    </lineage>
</organism>